<dbReference type="PROSITE" id="PS50011">
    <property type="entry name" value="PROTEIN_KINASE_DOM"/>
    <property type="match status" value="1"/>
</dbReference>
<feature type="compositionally biased region" description="Basic and acidic residues" evidence="2">
    <location>
        <begin position="490"/>
        <end position="543"/>
    </location>
</feature>
<reference evidence="4 5" key="1">
    <citation type="submission" date="2023-08" db="EMBL/GenBank/DDBJ databases">
        <title>A Necator americanus chromosomal reference genome.</title>
        <authorList>
            <person name="Ilik V."/>
            <person name="Petrzelkova K.J."/>
            <person name="Pardy F."/>
            <person name="Fuh T."/>
            <person name="Niatou-Singa F.S."/>
            <person name="Gouil Q."/>
            <person name="Baker L."/>
            <person name="Ritchie M.E."/>
            <person name="Jex A.R."/>
            <person name="Gazzola D."/>
            <person name="Li H."/>
            <person name="Toshio Fujiwara R."/>
            <person name="Zhan B."/>
            <person name="Aroian R.V."/>
            <person name="Pafco B."/>
            <person name="Schwarz E.M."/>
        </authorList>
    </citation>
    <scope>NUCLEOTIDE SEQUENCE [LARGE SCALE GENOMIC DNA]</scope>
    <source>
        <strain evidence="4 5">Aroian</strain>
        <tissue evidence="4">Whole animal</tissue>
    </source>
</reference>
<comment type="caution">
    <text evidence="4">The sequence shown here is derived from an EMBL/GenBank/DDBJ whole genome shotgun (WGS) entry which is preliminary data.</text>
</comment>
<feature type="compositionally biased region" description="Basic and acidic residues" evidence="2">
    <location>
        <begin position="552"/>
        <end position="615"/>
    </location>
</feature>
<evidence type="ECO:0000313" key="5">
    <source>
        <dbReference type="Proteomes" id="UP001303046"/>
    </source>
</evidence>
<dbReference type="SMART" id="SM00220">
    <property type="entry name" value="S_TKc"/>
    <property type="match status" value="1"/>
</dbReference>
<dbReference type="Proteomes" id="UP001303046">
    <property type="component" value="Unassembled WGS sequence"/>
</dbReference>
<accession>A0ABR1BIF6</accession>
<feature type="compositionally biased region" description="Basic and acidic residues" evidence="2">
    <location>
        <begin position="621"/>
        <end position="658"/>
    </location>
</feature>
<gene>
    <name evidence="4" type="primary">Necator_chrI.g224</name>
    <name evidence="4" type="ORF">RB195_004103</name>
</gene>
<dbReference type="SUPFAM" id="SSF56112">
    <property type="entry name" value="Protein kinase-like (PK-like)"/>
    <property type="match status" value="1"/>
</dbReference>
<proteinExistence type="predicted"/>
<evidence type="ECO:0000313" key="4">
    <source>
        <dbReference type="EMBL" id="KAK6725581.1"/>
    </source>
</evidence>
<evidence type="ECO:0000259" key="3">
    <source>
        <dbReference type="PROSITE" id="PS50011"/>
    </source>
</evidence>
<feature type="compositionally biased region" description="Basic and acidic residues" evidence="2">
    <location>
        <begin position="665"/>
        <end position="766"/>
    </location>
</feature>
<dbReference type="InterPro" id="IPR011009">
    <property type="entry name" value="Kinase-like_dom_sf"/>
</dbReference>
<dbReference type="InterPro" id="IPR008271">
    <property type="entry name" value="Ser/Thr_kinase_AS"/>
</dbReference>
<dbReference type="InterPro" id="IPR000719">
    <property type="entry name" value="Prot_kinase_dom"/>
</dbReference>
<sequence length="783" mass="89797">MIDETAAVRFPVGKRFGQWVILKKIDEGGFGQVYKVENMITKKVAALKAESNDIEGGSALKLEMTVMRTITADGEKPHVPTVFHAAKHRRFCYMIMTLLGENLKELKLNCPKEYMTAKTWSRIAIQCLYSVKLVHDYGFVHRDIKPNNFVMGYREDYERARLVHILDFGLSRSYAIRMSDGKWVARRARGTAEFRGTLRYCSPNVHEKKEQGRRDDLWSLYYVFIELHCGLPWQTLRDKQKVEMLKMHMSDKDLVLNFPVELHGIVPYLRTLDYYQRPDYTMFYEGLVAVMKRVGAKASDPYDWENPETVKNIQKHLKGPYAWENAADFFKSDPVKVNCAPPPKASKKRRQELKFMLEHSENKELSDHTTASTDVDKKEVTSELTMTDVDKRLAVFGVMRKSSTLGMLKEQVVKKKAVAVSKTPGDARKQKSDTAEDLMRKERVERKEGGKPKEREEKKKVQDVRERIEKRVPKPGEKESKQEVVVAKGKVGEKLTKPKKEDGDEKRKTIDSREKIKPEEMAKEKEEKKKTVDSKEKVEKVGGKPETIPSKQDSKEAEGKRKEDEKKIVPIVPSKEKSEKEVEKKKQEEKKTFPSAEKEMDEKEEGKKKEEDKKKSATSKEGIEKEDEKPNPERMKTVASKQKEEKEEGKQGSKEDTKGLLASKDMIKNEEGKLKDDDKMKDIASKQKAASEEEKPKEKGKVVLKSQEDKLSKEKGNLESKEKSENPFGEKKTPNSKDILGKENVAKAKEPKSFEPEGKNKSRENGMQKPSQSKEPSNAVPST</sequence>
<protein>
    <recommendedName>
        <fullName evidence="1">non-specific serine/threonine protein kinase</fullName>
        <ecNumber evidence="1">2.7.11.1</ecNumber>
    </recommendedName>
</protein>
<dbReference type="Gene3D" id="1.10.510.10">
    <property type="entry name" value="Transferase(Phosphotransferase) domain 1"/>
    <property type="match status" value="1"/>
</dbReference>
<dbReference type="EC" id="2.7.11.1" evidence="1"/>
<evidence type="ECO:0000256" key="1">
    <source>
        <dbReference type="ARBA" id="ARBA00012513"/>
    </source>
</evidence>
<feature type="compositionally biased region" description="Polar residues" evidence="2">
    <location>
        <begin position="768"/>
        <end position="783"/>
    </location>
</feature>
<keyword evidence="5" id="KW-1185">Reference proteome</keyword>
<organism evidence="4 5">
    <name type="scientific">Necator americanus</name>
    <name type="common">Human hookworm</name>
    <dbReference type="NCBI Taxonomy" id="51031"/>
    <lineage>
        <taxon>Eukaryota</taxon>
        <taxon>Metazoa</taxon>
        <taxon>Ecdysozoa</taxon>
        <taxon>Nematoda</taxon>
        <taxon>Chromadorea</taxon>
        <taxon>Rhabditida</taxon>
        <taxon>Rhabditina</taxon>
        <taxon>Rhabditomorpha</taxon>
        <taxon>Strongyloidea</taxon>
        <taxon>Ancylostomatidae</taxon>
        <taxon>Bunostominae</taxon>
        <taxon>Necator</taxon>
    </lineage>
</organism>
<feature type="compositionally biased region" description="Basic and acidic residues" evidence="2">
    <location>
        <begin position="425"/>
        <end position="482"/>
    </location>
</feature>
<evidence type="ECO:0000256" key="2">
    <source>
        <dbReference type="SAM" id="MobiDB-lite"/>
    </source>
</evidence>
<dbReference type="InterPro" id="IPR050235">
    <property type="entry name" value="CK1_Ser-Thr_kinase"/>
</dbReference>
<feature type="domain" description="Protein kinase" evidence="3">
    <location>
        <begin position="19"/>
        <end position="291"/>
    </location>
</feature>
<dbReference type="PROSITE" id="PS00108">
    <property type="entry name" value="PROTEIN_KINASE_ST"/>
    <property type="match status" value="1"/>
</dbReference>
<dbReference type="PANTHER" id="PTHR11909">
    <property type="entry name" value="CASEIN KINASE-RELATED"/>
    <property type="match status" value="1"/>
</dbReference>
<name>A0ABR1BIF6_NECAM</name>
<feature type="region of interest" description="Disordered" evidence="2">
    <location>
        <begin position="417"/>
        <end position="783"/>
    </location>
</feature>
<dbReference type="EMBL" id="JAVFWL010000001">
    <property type="protein sequence ID" value="KAK6725581.1"/>
    <property type="molecule type" value="Genomic_DNA"/>
</dbReference>
<dbReference type="Pfam" id="PF00069">
    <property type="entry name" value="Pkinase"/>
    <property type="match status" value="1"/>
</dbReference>